<feature type="compositionally biased region" description="Polar residues" evidence="4">
    <location>
        <begin position="46"/>
        <end position="68"/>
    </location>
</feature>
<feature type="compositionally biased region" description="Polar residues" evidence="4">
    <location>
        <begin position="129"/>
        <end position="138"/>
    </location>
</feature>
<feature type="domain" description="Zn(2)-C6 fungal-type" evidence="5">
    <location>
        <begin position="18"/>
        <end position="47"/>
    </location>
</feature>
<dbReference type="SUPFAM" id="SSF57701">
    <property type="entry name" value="Zn2/Cys6 DNA-binding domain"/>
    <property type="match status" value="1"/>
</dbReference>
<feature type="region of interest" description="Disordered" evidence="4">
    <location>
        <begin position="88"/>
        <end position="142"/>
    </location>
</feature>
<dbReference type="InterPro" id="IPR001138">
    <property type="entry name" value="Zn2Cys6_DnaBD"/>
</dbReference>
<keyword evidence="3" id="KW-0539">Nucleus</keyword>
<dbReference type="InterPro" id="IPR007219">
    <property type="entry name" value="XnlR_reg_dom"/>
</dbReference>
<dbReference type="EMBL" id="FJOG01000014">
    <property type="protein sequence ID" value="CZR59489.1"/>
    <property type="molecule type" value="Genomic_DNA"/>
</dbReference>
<dbReference type="InterPro" id="IPR050613">
    <property type="entry name" value="Sec_Metabolite_Reg"/>
</dbReference>
<dbReference type="InterPro" id="IPR036864">
    <property type="entry name" value="Zn2-C6_fun-type_DNA-bd_sf"/>
</dbReference>
<dbReference type="CDD" id="cd12148">
    <property type="entry name" value="fungal_TF_MHR"/>
    <property type="match status" value="1"/>
</dbReference>
<feature type="compositionally biased region" description="Polar residues" evidence="4">
    <location>
        <begin position="386"/>
        <end position="399"/>
    </location>
</feature>
<dbReference type="AlphaFoldDB" id="A0A1L7X389"/>
<proteinExistence type="predicted"/>
<sequence>MNSFEVDDPGAASLQAKPCTICRRRKVRCDKLQPCSNCARAKQVCTYETSNSSSDGTRPEASSSQSGDNDLRDRLARLEHLMATMMVSKEQSAASTSRGSPEVANQPPLNTSTRASSSPTPQGLPPHPSSSNMPQSRPSEVDAPTGQIVFQEGYSGYYDPDFWPGLITEVEDLRQLFETEPEADSTLKWASYSAVGIVSPLSGADSALAHPTIEESNLLCKYFFECVNPFIRVLHQALFARDLDQYRRGTFLHPTEFEALLFTIYTLTVSSLRSEVVEKVCGCSKDALLPRFKYSTQVSLAKINFLQSNKVDTLKALLHYIQNLYKDGVALLGSAAHLARNLGMHKDPSHFPFSPWVFEIRRRAWNHLCVLDAIALTSYGAESCLPATSDSRPPQNANDSDWHASRFAKPSSVPTSAVGFKDMTFALVHRELADMSRELAMIYCHDLCQKDAFVDQVEESLTQKYLTVIDTNKPSQTIVAALIQVRLASVRLSIKHRRSMNSESIVEKQKVFTSAIELLEAYEYHSATYISLNWGWVFQTTVPWLALAIVLTELPKSTQQTDIERAQLQIENYFQRFSDPSAPVSGTAMWKMLVRLRQNMEQSSSPTHVAVSSVRGSIGPSPDSGAAPSALIFTDDLMVDFGNDAMGDGGVWNNDQLVMQDGQGFPWLGDQMSINDAGFIGYRNEPQY</sequence>
<evidence type="ECO:0000256" key="1">
    <source>
        <dbReference type="ARBA" id="ARBA00004123"/>
    </source>
</evidence>
<feature type="compositionally biased region" description="Polar residues" evidence="4">
    <location>
        <begin position="89"/>
        <end position="99"/>
    </location>
</feature>
<evidence type="ECO:0000313" key="6">
    <source>
        <dbReference type="EMBL" id="CZR59489.1"/>
    </source>
</evidence>
<evidence type="ECO:0000313" key="7">
    <source>
        <dbReference type="Proteomes" id="UP000184330"/>
    </source>
</evidence>
<keyword evidence="2" id="KW-0479">Metal-binding</keyword>
<name>A0A1L7X389_9HELO</name>
<evidence type="ECO:0000259" key="5">
    <source>
        <dbReference type="PROSITE" id="PS50048"/>
    </source>
</evidence>
<feature type="compositionally biased region" description="Polar residues" evidence="4">
    <location>
        <begin position="107"/>
        <end position="121"/>
    </location>
</feature>
<dbReference type="Pfam" id="PF04082">
    <property type="entry name" value="Fungal_trans"/>
    <property type="match status" value="1"/>
</dbReference>
<dbReference type="Pfam" id="PF00172">
    <property type="entry name" value="Zn_clus"/>
    <property type="match status" value="1"/>
</dbReference>
<keyword evidence="7" id="KW-1185">Reference proteome</keyword>
<dbReference type="SMART" id="SM00066">
    <property type="entry name" value="GAL4"/>
    <property type="match status" value="1"/>
</dbReference>
<dbReference type="GO" id="GO:0006351">
    <property type="term" value="P:DNA-templated transcription"/>
    <property type="evidence" value="ECO:0007669"/>
    <property type="project" value="InterPro"/>
</dbReference>
<dbReference type="GO" id="GO:0005634">
    <property type="term" value="C:nucleus"/>
    <property type="evidence" value="ECO:0007669"/>
    <property type="project" value="UniProtKB-SubCell"/>
</dbReference>
<dbReference type="PANTHER" id="PTHR31001:SF77">
    <property type="entry name" value="TRANSCRIPTION FACTOR, PUTATIVE (AFU_ORTHOLOGUE AFUA_3G12940)-RELATED"/>
    <property type="match status" value="1"/>
</dbReference>
<dbReference type="GO" id="GO:0008270">
    <property type="term" value="F:zinc ion binding"/>
    <property type="evidence" value="ECO:0007669"/>
    <property type="project" value="InterPro"/>
</dbReference>
<evidence type="ECO:0000256" key="4">
    <source>
        <dbReference type="SAM" id="MobiDB-lite"/>
    </source>
</evidence>
<evidence type="ECO:0000256" key="2">
    <source>
        <dbReference type="ARBA" id="ARBA00022723"/>
    </source>
</evidence>
<feature type="region of interest" description="Disordered" evidence="4">
    <location>
        <begin position="386"/>
        <end position="414"/>
    </location>
</feature>
<dbReference type="PROSITE" id="PS00463">
    <property type="entry name" value="ZN2_CY6_FUNGAL_1"/>
    <property type="match status" value="1"/>
</dbReference>
<protein>
    <recommendedName>
        <fullName evidence="5">Zn(2)-C6 fungal-type domain-containing protein</fullName>
    </recommendedName>
</protein>
<dbReference type="OrthoDB" id="435881at2759"/>
<evidence type="ECO:0000256" key="3">
    <source>
        <dbReference type="ARBA" id="ARBA00023242"/>
    </source>
</evidence>
<dbReference type="Proteomes" id="UP000184330">
    <property type="component" value="Unassembled WGS sequence"/>
</dbReference>
<comment type="subcellular location">
    <subcellularLocation>
        <location evidence="1">Nucleus</location>
    </subcellularLocation>
</comment>
<organism evidence="6 7">
    <name type="scientific">Phialocephala subalpina</name>
    <dbReference type="NCBI Taxonomy" id="576137"/>
    <lineage>
        <taxon>Eukaryota</taxon>
        <taxon>Fungi</taxon>
        <taxon>Dikarya</taxon>
        <taxon>Ascomycota</taxon>
        <taxon>Pezizomycotina</taxon>
        <taxon>Leotiomycetes</taxon>
        <taxon>Helotiales</taxon>
        <taxon>Mollisiaceae</taxon>
        <taxon>Phialocephala</taxon>
        <taxon>Phialocephala fortinii species complex</taxon>
    </lineage>
</organism>
<accession>A0A1L7X389</accession>
<dbReference type="PROSITE" id="PS50048">
    <property type="entry name" value="ZN2_CY6_FUNGAL_2"/>
    <property type="match status" value="1"/>
</dbReference>
<dbReference type="STRING" id="576137.A0A1L7X389"/>
<dbReference type="GO" id="GO:0000981">
    <property type="term" value="F:DNA-binding transcription factor activity, RNA polymerase II-specific"/>
    <property type="evidence" value="ECO:0007669"/>
    <property type="project" value="InterPro"/>
</dbReference>
<dbReference type="GO" id="GO:0003677">
    <property type="term" value="F:DNA binding"/>
    <property type="evidence" value="ECO:0007669"/>
    <property type="project" value="InterPro"/>
</dbReference>
<dbReference type="CDD" id="cd00067">
    <property type="entry name" value="GAL4"/>
    <property type="match status" value="1"/>
</dbReference>
<dbReference type="Gene3D" id="4.10.240.10">
    <property type="entry name" value="Zn(2)-C6 fungal-type DNA-binding domain"/>
    <property type="match status" value="1"/>
</dbReference>
<gene>
    <name evidence="6" type="ORF">PAC_09381</name>
</gene>
<dbReference type="PANTHER" id="PTHR31001">
    <property type="entry name" value="UNCHARACTERIZED TRANSCRIPTIONAL REGULATORY PROTEIN"/>
    <property type="match status" value="1"/>
</dbReference>
<feature type="region of interest" description="Disordered" evidence="4">
    <location>
        <begin position="46"/>
        <end position="70"/>
    </location>
</feature>
<reference evidence="6 7" key="1">
    <citation type="submission" date="2016-03" db="EMBL/GenBank/DDBJ databases">
        <authorList>
            <person name="Ploux O."/>
        </authorList>
    </citation>
    <scope>NUCLEOTIDE SEQUENCE [LARGE SCALE GENOMIC DNA]</scope>
    <source>
        <strain evidence="6 7">UAMH 11012</strain>
    </source>
</reference>